<dbReference type="PANTHER" id="PTHR46797">
    <property type="entry name" value="HTH-TYPE TRANSCRIPTIONAL REGULATOR"/>
    <property type="match status" value="1"/>
</dbReference>
<dbReference type="Pfam" id="PF13424">
    <property type="entry name" value="TPR_12"/>
    <property type="match status" value="1"/>
</dbReference>
<dbReference type="Gene3D" id="1.25.40.10">
    <property type="entry name" value="Tetratricopeptide repeat domain"/>
    <property type="match status" value="2"/>
</dbReference>
<protein>
    <recommendedName>
        <fullName evidence="3">HTH cro/C1-type domain-containing protein</fullName>
    </recommendedName>
</protein>
<dbReference type="AlphaFoldDB" id="A0A0M0L4P2"/>
<dbReference type="GO" id="GO:0003700">
    <property type="term" value="F:DNA-binding transcription factor activity"/>
    <property type="evidence" value="ECO:0007669"/>
    <property type="project" value="TreeGrafter"/>
</dbReference>
<dbReference type="InterPro" id="IPR001387">
    <property type="entry name" value="Cro/C1-type_HTH"/>
</dbReference>
<dbReference type="InterPro" id="IPR010982">
    <property type="entry name" value="Lambda_DNA-bd_dom_sf"/>
</dbReference>
<dbReference type="SUPFAM" id="SSF47413">
    <property type="entry name" value="lambda repressor-like DNA-binding domains"/>
    <property type="match status" value="1"/>
</dbReference>
<dbReference type="CDD" id="cd00093">
    <property type="entry name" value="HTH_XRE"/>
    <property type="match status" value="1"/>
</dbReference>
<dbReference type="STRING" id="284581.AMD01_09140"/>
<evidence type="ECO:0000313" key="5">
    <source>
        <dbReference type="Proteomes" id="UP000037558"/>
    </source>
</evidence>
<evidence type="ECO:0000259" key="3">
    <source>
        <dbReference type="PROSITE" id="PS50943"/>
    </source>
</evidence>
<name>A0A0M0L4P2_9BACI</name>
<sequence length="444" mass="50908">MESVGQRIKERRKMIGLTQSEISGPNLSVGMISLIERNLTNPSLKTLEQIAARLGVSVQSLLENKSGKGTIAENKQETITLLQGLMKAKRYKEVKEILGHLKEKDLDLSVRGAVAKIDGDLALQSDQYDEALIYFNDALIYLPPYELEQLISIYISLSKAYFKTRDYHKSIEASIKGLLLLESNYAPENTLLYLNLYFTQAYSYCRIQEFEKALTIMSQAFQLMKEQNCYFKAGSFYMLHGVVYLYLKEFEKGIVETEKAIRLLKENEEWGEVAGCLTNLGILYRETGEFDKSLNYLQECLELAISHQKQKHVLNSYYEMALTYYKAGNLSEAEKLCKEHRDHVGGDKELKATINFLLSHVAFKQNASSLSLLYIEEAYEDASLIADNSLMTRCLQFKSTILHTEGRLEEAYQCLLCATQMFEHQTRKYYESFPETRMEISGVF</sequence>
<evidence type="ECO:0000256" key="2">
    <source>
        <dbReference type="PROSITE-ProRule" id="PRU00339"/>
    </source>
</evidence>
<dbReference type="GO" id="GO:0005829">
    <property type="term" value="C:cytosol"/>
    <property type="evidence" value="ECO:0007669"/>
    <property type="project" value="TreeGrafter"/>
</dbReference>
<keyword evidence="1" id="KW-0238">DNA-binding</keyword>
<dbReference type="InterPro" id="IPR011990">
    <property type="entry name" value="TPR-like_helical_dom_sf"/>
</dbReference>
<dbReference type="InterPro" id="IPR019734">
    <property type="entry name" value="TPR_rpt"/>
</dbReference>
<dbReference type="RefSeq" id="WP_053401098.1">
    <property type="nucleotide sequence ID" value="NZ_LILC01000013.1"/>
</dbReference>
<proteinExistence type="predicted"/>
<accession>A0A0M0L4P2</accession>
<feature type="domain" description="HTH cro/C1-type" evidence="3">
    <location>
        <begin position="8"/>
        <end position="61"/>
    </location>
</feature>
<dbReference type="InterPro" id="IPR050807">
    <property type="entry name" value="TransReg_Diox_bact_type"/>
</dbReference>
<gene>
    <name evidence="4" type="ORF">AMD01_09140</name>
</gene>
<dbReference type="EMBL" id="LILC01000013">
    <property type="protein sequence ID" value="KOO46035.1"/>
    <property type="molecule type" value="Genomic_DNA"/>
</dbReference>
<evidence type="ECO:0000256" key="1">
    <source>
        <dbReference type="ARBA" id="ARBA00023125"/>
    </source>
</evidence>
<dbReference type="Pfam" id="PF01381">
    <property type="entry name" value="HTH_3"/>
    <property type="match status" value="1"/>
</dbReference>
<dbReference type="PROSITE" id="PS50005">
    <property type="entry name" value="TPR"/>
    <property type="match status" value="1"/>
</dbReference>
<organism evidence="4 5">
    <name type="scientific">Priestia koreensis</name>
    <dbReference type="NCBI Taxonomy" id="284581"/>
    <lineage>
        <taxon>Bacteria</taxon>
        <taxon>Bacillati</taxon>
        <taxon>Bacillota</taxon>
        <taxon>Bacilli</taxon>
        <taxon>Bacillales</taxon>
        <taxon>Bacillaceae</taxon>
        <taxon>Priestia</taxon>
    </lineage>
</organism>
<reference evidence="5" key="1">
    <citation type="submission" date="2015-08" db="EMBL/GenBank/DDBJ databases">
        <title>Fjat-14210 dsm16467.</title>
        <authorList>
            <person name="Liu B."/>
            <person name="Wang J."/>
            <person name="Zhu Y."/>
            <person name="Liu G."/>
            <person name="Chen Q."/>
            <person name="Chen Z."/>
            <person name="Lan J."/>
            <person name="Che J."/>
            <person name="Ge C."/>
            <person name="Shi H."/>
            <person name="Pan Z."/>
            <person name="Liu X."/>
        </authorList>
    </citation>
    <scope>NUCLEOTIDE SEQUENCE [LARGE SCALE GENOMIC DNA]</scope>
    <source>
        <strain evidence="5">DSM 16467</strain>
    </source>
</reference>
<dbReference type="SMART" id="SM00530">
    <property type="entry name" value="HTH_XRE"/>
    <property type="match status" value="1"/>
</dbReference>
<comment type="caution">
    <text evidence="4">The sequence shown here is derived from an EMBL/GenBank/DDBJ whole genome shotgun (WGS) entry which is preliminary data.</text>
</comment>
<dbReference type="PATRIC" id="fig|284581.3.peg.1896"/>
<dbReference type="SUPFAM" id="SSF48452">
    <property type="entry name" value="TPR-like"/>
    <property type="match status" value="3"/>
</dbReference>
<dbReference type="Proteomes" id="UP000037558">
    <property type="component" value="Unassembled WGS sequence"/>
</dbReference>
<dbReference type="GO" id="GO:0003677">
    <property type="term" value="F:DNA binding"/>
    <property type="evidence" value="ECO:0007669"/>
    <property type="project" value="UniProtKB-KW"/>
</dbReference>
<keyword evidence="5" id="KW-1185">Reference proteome</keyword>
<dbReference type="PROSITE" id="PS50943">
    <property type="entry name" value="HTH_CROC1"/>
    <property type="match status" value="1"/>
</dbReference>
<feature type="repeat" description="TPR" evidence="2">
    <location>
        <begin position="274"/>
        <end position="307"/>
    </location>
</feature>
<dbReference type="PANTHER" id="PTHR46797:SF1">
    <property type="entry name" value="METHYLPHOSPHONATE SYNTHASE"/>
    <property type="match status" value="1"/>
</dbReference>
<keyword evidence="2" id="KW-0802">TPR repeat</keyword>
<evidence type="ECO:0000313" key="4">
    <source>
        <dbReference type="EMBL" id="KOO46035.1"/>
    </source>
</evidence>
<dbReference type="SMART" id="SM00028">
    <property type="entry name" value="TPR"/>
    <property type="match status" value="7"/>
</dbReference>
<dbReference type="OrthoDB" id="290878at2"/>